<dbReference type="Proteomes" id="UP000235119">
    <property type="component" value="Unassembled WGS sequence"/>
</dbReference>
<sequence length="125" mass="14466">METLNAEQVKETKYLYENQALKDLSLEEPDAILFWDGEEQALITKNADDFDNAYEKPMDFFMKKVNQDYKGDLNRLAKSLGYGLGKASFSMGDFLADWNDLNQDSLKELIFDYFDGEELGDIYDD</sequence>
<reference evidence="1 2" key="1">
    <citation type="submission" date="2017-12" db="EMBL/GenBank/DDBJ databases">
        <title>Phylogenetic diversity of female urinary microbiome.</title>
        <authorList>
            <person name="Thomas-White K."/>
            <person name="Wolfe A.J."/>
        </authorList>
    </citation>
    <scope>NUCLEOTIDE SEQUENCE [LARGE SCALE GENOMIC DNA]</scope>
    <source>
        <strain evidence="1 2">UMB0085</strain>
    </source>
</reference>
<dbReference type="AlphaFoldDB" id="A0A2N5KYV8"/>
<proteinExistence type="predicted"/>
<dbReference type="RefSeq" id="WP_005727649.1">
    <property type="nucleotide sequence ID" value="NZ_JAKHQW010000007.1"/>
</dbReference>
<gene>
    <name evidence="1" type="ORF">CYJ79_05415</name>
</gene>
<protein>
    <submittedName>
        <fullName evidence="1">Uncharacterized protein</fullName>
    </submittedName>
</protein>
<evidence type="ECO:0000313" key="2">
    <source>
        <dbReference type="Proteomes" id="UP000235119"/>
    </source>
</evidence>
<comment type="caution">
    <text evidence="1">The sequence shown here is derived from an EMBL/GenBank/DDBJ whole genome shotgun (WGS) entry which is preliminary data.</text>
</comment>
<evidence type="ECO:0000313" key="1">
    <source>
        <dbReference type="EMBL" id="PLT11385.1"/>
    </source>
</evidence>
<name>A0A2N5KYV8_9LACO</name>
<accession>A0A2N5KYV8</accession>
<organism evidence="1 2">
    <name type="scientific">Lactobacillus crispatus</name>
    <dbReference type="NCBI Taxonomy" id="47770"/>
    <lineage>
        <taxon>Bacteria</taxon>
        <taxon>Bacillati</taxon>
        <taxon>Bacillota</taxon>
        <taxon>Bacilli</taxon>
        <taxon>Lactobacillales</taxon>
        <taxon>Lactobacillaceae</taxon>
        <taxon>Lactobacillus</taxon>
    </lineage>
</organism>
<dbReference type="EMBL" id="PKIW01000020">
    <property type="protein sequence ID" value="PLT11385.1"/>
    <property type="molecule type" value="Genomic_DNA"/>
</dbReference>